<evidence type="ECO:0000256" key="2">
    <source>
        <dbReference type="PROSITE-ProRule" id="PRU00191"/>
    </source>
</evidence>
<feature type="domain" description="SH2" evidence="6">
    <location>
        <begin position="801"/>
        <end position="897"/>
    </location>
</feature>
<keyword evidence="1 2" id="KW-0727">SH2 domain</keyword>
<dbReference type="Gene3D" id="2.30.29.30">
    <property type="entry name" value="Pleckstrin-homology domain (PH domain)/Phosphotyrosine-binding domain (PTB)"/>
    <property type="match status" value="1"/>
</dbReference>
<evidence type="ECO:0000313" key="8">
    <source>
        <dbReference type="Proteomes" id="UP001152320"/>
    </source>
</evidence>
<dbReference type="PROSITE" id="PS01179">
    <property type="entry name" value="PID"/>
    <property type="match status" value="1"/>
</dbReference>
<gene>
    <name evidence="7" type="ORF">HOLleu_38760</name>
</gene>
<feature type="region of interest" description="Disordered" evidence="4">
    <location>
        <begin position="24"/>
        <end position="81"/>
    </location>
</feature>
<protein>
    <submittedName>
        <fullName evidence="7">SH2 domain-containing protein 5</fullName>
    </submittedName>
</protein>
<dbReference type="InterPro" id="IPR000980">
    <property type="entry name" value="SH2"/>
</dbReference>
<dbReference type="SUPFAM" id="SSF50729">
    <property type="entry name" value="PH domain-like"/>
    <property type="match status" value="1"/>
</dbReference>
<dbReference type="SMART" id="SM00252">
    <property type="entry name" value="SH2"/>
    <property type="match status" value="1"/>
</dbReference>
<feature type="compositionally biased region" description="Basic and acidic residues" evidence="4">
    <location>
        <begin position="663"/>
        <end position="678"/>
    </location>
</feature>
<dbReference type="CDD" id="cd00173">
    <property type="entry name" value="SH2"/>
    <property type="match status" value="1"/>
</dbReference>
<dbReference type="CDD" id="cd13157">
    <property type="entry name" value="PTB_tensin-related"/>
    <property type="match status" value="1"/>
</dbReference>
<feature type="domain" description="PID" evidence="5">
    <location>
        <begin position="95"/>
        <end position="212"/>
    </location>
</feature>
<name>A0A9Q0YJP8_HOLLE</name>
<accession>A0A9Q0YJP8</accession>
<feature type="compositionally biased region" description="Basic residues" evidence="4">
    <location>
        <begin position="733"/>
        <end position="742"/>
    </location>
</feature>
<feature type="compositionally biased region" description="Low complexity" evidence="4">
    <location>
        <begin position="704"/>
        <end position="717"/>
    </location>
</feature>
<dbReference type="PROSITE" id="PS50001">
    <property type="entry name" value="SH2"/>
    <property type="match status" value="1"/>
</dbReference>
<evidence type="ECO:0000256" key="3">
    <source>
        <dbReference type="SAM" id="Coils"/>
    </source>
</evidence>
<evidence type="ECO:0000259" key="5">
    <source>
        <dbReference type="PROSITE" id="PS01179"/>
    </source>
</evidence>
<evidence type="ECO:0000259" key="6">
    <source>
        <dbReference type="PROSITE" id="PS50001"/>
    </source>
</evidence>
<keyword evidence="3" id="KW-0175">Coiled coil</keyword>
<feature type="region of interest" description="Disordered" evidence="4">
    <location>
        <begin position="407"/>
        <end position="476"/>
    </location>
</feature>
<dbReference type="Proteomes" id="UP001152320">
    <property type="component" value="Chromosome 21"/>
</dbReference>
<dbReference type="Pfam" id="PF00017">
    <property type="entry name" value="SH2"/>
    <property type="match status" value="1"/>
</dbReference>
<feature type="compositionally biased region" description="Polar residues" evidence="4">
    <location>
        <begin position="311"/>
        <end position="333"/>
    </location>
</feature>
<proteinExistence type="predicted"/>
<keyword evidence="8" id="KW-1185">Reference proteome</keyword>
<dbReference type="PANTHER" id="PTHR15832">
    <property type="entry name" value="SHC (SRC HOMOLOGY DOMAIN C-TERMINAL) ADAPTOR HOMOLOG"/>
    <property type="match status" value="1"/>
</dbReference>
<feature type="compositionally biased region" description="Basic and acidic residues" evidence="4">
    <location>
        <begin position="550"/>
        <end position="559"/>
    </location>
</feature>
<dbReference type="Pfam" id="PF00640">
    <property type="entry name" value="PID"/>
    <property type="match status" value="1"/>
</dbReference>
<dbReference type="Gene3D" id="3.30.505.10">
    <property type="entry name" value="SH2 domain"/>
    <property type="match status" value="1"/>
</dbReference>
<sequence>MPHAQKQLPYPSDERDDRILAEKKEKHIKRRSKILSDEEGPVSSSASLPAAVDSSPLPSPGALQSPRKNQNRNSYLGTDDDDEFTGKAVKKNCAYIGSFTVAHLSPPSRAEFVRLQLQTLQTPKRSRDVSLFISLSGIKVCDPEDDGVVLMAHALKRISYATCDPDYKQFAFLARNPKGPVGIQYCHVFVTPEKYEVEEINAIVSKAFKVAYASIRSKRQFAKLVDELNREQEEYQLQVKKYIDARNDQRIRPEDLAEKQPLISPDRVRGVGVGQSRVWAKQVAGRVSHKQPHLRGGTEIVDEGKEKEEGNNSMCSCSSKSVAPVGNPTSSNGGAKPSAPPLSVGETQGHQELMAKQTQRAKQFPPAPYYEAEVGNDWDTMPVVPPSGIAVVPETESDQSCHILLQNDLSPPALPPSPSSPPTPPTNGRHMGQILLQDSSVPPPFTYNPRDDGRDESRSRKNSREELDEDRYQFGDDADMEDTVCLLNDGDEDDEDFKYQMKCAEQFINAFGDIESTDDELEYPWRRHMSSEDDEDERQEPVTPSENISEAEKAEMEKRAKIKANYAVPRPPTRAVFACDPYHPEEEKLSKAQPMPESGSKVTSDPSEEGPPYQRLGYSPPKPVSRQKKNTRNSVIKDSENMEKERSKRHKNSLEGENGEINTDSHSDQRHLGVDHPHSKGLSKSSEELSTRSKVNGEHVKTKLAASSNSSLHLPSSENKENLPDSNNSSNERRKRAPGHVNHKVEIEIGQFKVKKTATAERGSVPPLPPRSSSLHQSGPRAHEQQESRRAVDNKIIRAPWFKAGIPKDIAFEILRHQDKGAFIVRESKSHSGCFAISIKVDTNFNDSRIANYLVVRTKNGGYTIKGFGRDFPDLPRLVHYYSLHQEQLPCKLVFSGTNPLYKQGGKQGDDSDGEEDPDYKKLTDFSSMLL</sequence>
<evidence type="ECO:0000256" key="4">
    <source>
        <dbReference type="SAM" id="MobiDB-lite"/>
    </source>
</evidence>
<evidence type="ECO:0000313" key="7">
    <source>
        <dbReference type="EMBL" id="KAJ8021522.1"/>
    </source>
</evidence>
<dbReference type="PANTHER" id="PTHR15832:SF2">
    <property type="entry name" value="SH2 DOMAIN-CONTAINING PROTEIN"/>
    <property type="match status" value="1"/>
</dbReference>
<dbReference type="SMART" id="SM00462">
    <property type="entry name" value="PTB"/>
    <property type="match status" value="1"/>
</dbReference>
<organism evidence="7 8">
    <name type="scientific">Holothuria leucospilota</name>
    <name type="common">Black long sea cucumber</name>
    <name type="synonym">Mertensiothuria leucospilota</name>
    <dbReference type="NCBI Taxonomy" id="206669"/>
    <lineage>
        <taxon>Eukaryota</taxon>
        <taxon>Metazoa</taxon>
        <taxon>Echinodermata</taxon>
        <taxon>Eleutherozoa</taxon>
        <taxon>Echinozoa</taxon>
        <taxon>Holothuroidea</taxon>
        <taxon>Aspidochirotacea</taxon>
        <taxon>Aspidochirotida</taxon>
        <taxon>Holothuriidae</taxon>
        <taxon>Holothuria</taxon>
    </lineage>
</organism>
<feature type="region of interest" description="Disordered" evidence="4">
    <location>
        <begin position="903"/>
        <end position="924"/>
    </location>
</feature>
<feature type="compositionally biased region" description="Basic and acidic residues" evidence="4">
    <location>
        <begin position="781"/>
        <end position="790"/>
    </location>
</feature>
<feature type="compositionally biased region" description="Polar residues" evidence="4">
    <location>
        <begin position="66"/>
        <end position="76"/>
    </location>
</feature>
<dbReference type="AlphaFoldDB" id="A0A9Q0YJP8"/>
<dbReference type="EMBL" id="JAIZAY010000021">
    <property type="protein sequence ID" value="KAJ8021522.1"/>
    <property type="molecule type" value="Genomic_DNA"/>
</dbReference>
<dbReference type="InterPro" id="IPR006020">
    <property type="entry name" value="PTB/PI_dom"/>
</dbReference>
<feature type="compositionally biased region" description="Basic and acidic residues" evidence="4">
    <location>
        <begin position="635"/>
        <end position="646"/>
    </location>
</feature>
<dbReference type="SUPFAM" id="SSF55550">
    <property type="entry name" value="SH2 domain"/>
    <property type="match status" value="1"/>
</dbReference>
<feature type="region of interest" description="Disordered" evidence="4">
    <location>
        <begin position="284"/>
        <end position="347"/>
    </location>
</feature>
<feature type="compositionally biased region" description="Low complexity" evidence="4">
    <location>
        <begin position="41"/>
        <end position="56"/>
    </location>
</feature>
<evidence type="ECO:0000256" key="1">
    <source>
        <dbReference type="ARBA" id="ARBA00022999"/>
    </source>
</evidence>
<dbReference type="InterPro" id="IPR011993">
    <property type="entry name" value="PH-like_dom_sf"/>
</dbReference>
<reference evidence="7" key="1">
    <citation type="submission" date="2021-10" db="EMBL/GenBank/DDBJ databases">
        <title>Tropical sea cucumber genome reveals ecological adaptation and Cuvierian tubules defense mechanism.</title>
        <authorList>
            <person name="Chen T."/>
        </authorList>
    </citation>
    <scope>NUCLEOTIDE SEQUENCE</scope>
    <source>
        <strain evidence="7">Nanhai2018</strain>
        <tissue evidence="7">Muscle</tissue>
    </source>
</reference>
<dbReference type="InterPro" id="IPR036860">
    <property type="entry name" value="SH2_dom_sf"/>
</dbReference>
<feature type="coiled-coil region" evidence="3">
    <location>
        <begin position="218"/>
        <end position="245"/>
    </location>
</feature>
<feature type="compositionally biased region" description="Basic and acidic residues" evidence="4">
    <location>
        <begin position="449"/>
        <end position="474"/>
    </location>
</feature>
<comment type="caution">
    <text evidence="7">The sequence shown here is derived from an EMBL/GenBank/DDBJ whole genome shotgun (WGS) entry which is preliminary data.</text>
</comment>
<feature type="compositionally biased region" description="Basic and acidic residues" evidence="4">
    <location>
        <begin position="685"/>
        <end position="701"/>
    </location>
</feature>
<feature type="region of interest" description="Disordered" evidence="4">
    <location>
        <begin position="529"/>
        <end position="790"/>
    </location>
</feature>
<feature type="compositionally biased region" description="Pro residues" evidence="4">
    <location>
        <begin position="412"/>
        <end position="425"/>
    </location>
</feature>
<dbReference type="OrthoDB" id="10013007at2759"/>